<evidence type="ECO:0000313" key="5">
    <source>
        <dbReference type="EMBL" id="MFB6398119.1"/>
    </source>
</evidence>
<reference evidence="5 6" key="1">
    <citation type="submission" date="2024-04" db="EMBL/GenBank/DDBJ databases">
        <title>Polymorphospora sp. isolated from Baiyangdian Lake in Xiong'an New Area.</title>
        <authorList>
            <person name="Zhang X."/>
            <person name="Liu J."/>
        </authorList>
    </citation>
    <scope>NUCLEOTIDE SEQUENCE [LARGE SCALE GENOMIC DNA]</scope>
    <source>
        <strain evidence="5 6">2-325</strain>
    </source>
</reference>
<feature type="region of interest" description="Disordered" evidence="4">
    <location>
        <begin position="1"/>
        <end position="21"/>
    </location>
</feature>
<evidence type="ECO:0000256" key="3">
    <source>
        <dbReference type="RuleBase" id="RU362118"/>
    </source>
</evidence>
<dbReference type="Pfam" id="PF01053">
    <property type="entry name" value="Cys_Met_Meta_PP"/>
    <property type="match status" value="1"/>
</dbReference>
<comment type="similarity">
    <text evidence="3">Belongs to the trans-sulfuration enzymes family.</text>
</comment>
<dbReference type="SUPFAM" id="SSF53383">
    <property type="entry name" value="PLP-dependent transferases"/>
    <property type="match status" value="1"/>
</dbReference>
<dbReference type="NCBIfam" id="NF005758">
    <property type="entry name" value="PRK07582.1"/>
    <property type="match status" value="1"/>
</dbReference>
<dbReference type="EMBL" id="JBCGDC010000201">
    <property type="protein sequence ID" value="MFB6398119.1"/>
    <property type="molecule type" value="Genomic_DNA"/>
</dbReference>
<sequence length="374" mass="38661">MSQTDGYGDGTRCVHAGLPEPAPGEPFLPGPVFAAPYHLDPAGGDAAAGRDWYGRPGNPTRRNLEAAIGELEGGDCLAFASGQAALTALLLSLVRSGDTVVLPADGYFTVRAFADSVLAANGVTVRTVPTAGPHPSFEGVRLVLLETPANPGLDVCDIADLAARAHAAGALLAVDNTTATPLGQRPLDLGADLVVASGTKALTGHSDLLLGYLATRSPELLATVRTWRDTTGSVPGPFDAWLAHRSLATLDLRLARQSANAAAVARALRSRSDVSGVRWPGLGDDPAYPVASTQMRRVPGIVAFDLGSAERVARFLSAAELVFAATSFGGLHTTADRRAQWGDDTAPGFVRLSCGVEDTADLVADIGRALDRSA</sequence>
<proteinExistence type="inferred from homology"/>
<evidence type="ECO:0000313" key="6">
    <source>
        <dbReference type="Proteomes" id="UP001582793"/>
    </source>
</evidence>
<dbReference type="InterPro" id="IPR015424">
    <property type="entry name" value="PyrdxlP-dep_Trfase"/>
</dbReference>
<dbReference type="Gene3D" id="3.90.1150.10">
    <property type="entry name" value="Aspartate Aminotransferase, domain 1"/>
    <property type="match status" value="1"/>
</dbReference>
<dbReference type="InterPro" id="IPR015421">
    <property type="entry name" value="PyrdxlP-dep_Trfase_major"/>
</dbReference>
<dbReference type="Gene3D" id="3.40.640.10">
    <property type="entry name" value="Type I PLP-dependent aspartate aminotransferase-like (Major domain)"/>
    <property type="match status" value="1"/>
</dbReference>
<evidence type="ECO:0000256" key="4">
    <source>
        <dbReference type="SAM" id="MobiDB-lite"/>
    </source>
</evidence>
<name>A0ABV5D253_9ACTN</name>
<comment type="cofactor">
    <cofactor evidence="1 3">
        <name>pyridoxal 5'-phosphate</name>
        <dbReference type="ChEBI" id="CHEBI:597326"/>
    </cofactor>
</comment>
<keyword evidence="5" id="KW-0456">Lyase</keyword>
<protein>
    <submittedName>
        <fullName evidence="5">Cystathionine gamma-lyase</fullName>
        <ecNumber evidence="5">4.4.1.1</ecNumber>
    </submittedName>
</protein>
<evidence type="ECO:0000256" key="2">
    <source>
        <dbReference type="ARBA" id="ARBA00022898"/>
    </source>
</evidence>
<dbReference type="Proteomes" id="UP001582793">
    <property type="component" value="Unassembled WGS sequence"/>
</dbReference>
<dbReference type="InterPro" id="IPR000277">
    <property type="entry name" value="Cys/Met-Metab_PyrdxlP-dep_enz"/>
</dbReference>
<dbReference type="PANTHER" id="PTHR11808">
    <property type="entry name" value="TRANS-SULFURATION ENZYME FAMILY MEMBER"/>
    <property type="match status" value="1"/>
</dbReference>
<keyword evidence="6" id="KW-1185">Reference proteome</keyword>
<keyword evidence="2 3" id="KW-0663">Pyridoxal phosphate</keyword>
<comment type="caution">
    <text evidence="5">The sequence shown here is derived from an EMBL/GenBank/DDBJ whole genome shotgun (WGS) entry which is preliminary data.</text>
</comment>
<accession>A0ABV5D253</accession>
<organism evidence="5 6">
    <name type="scientific">Polymorphospora lycopeni</name>
    <dbReference type="NCBI Taxonomy" id="3140240"/>
    <lineage>
        <taxon>Bacteria</taxon>
        <taxon>Bacillati</taxon>
        <taxon>Actinomycetota</taxon>
        <taxon>Actinomycetes</taxon>
        <taxon>Micromonosporales</taxon>
        <taxon>Micromonosporaceae</taxon>
        <taxon>Polymorphospora</taxon>
    </lineage>
</organism>
<dbReference type="EC" id="4.4.1.1" evidence="5"/>
<dbReference type="PANTHER" id="PTHR11808:SF85">
    <property type="entry name" value="CYSTATHIONINE GAMMA-LYASE-RELATED"/>
    <property type="match status" value="1"/>
</dbReference>
<dbReference type="RefSeq" id="WP_375736988.1">
    <property type="nucleotide sequence ID" value="NZ_JBCGDC010000201.1"/>
</dbReference>
<dbReference type="GO" id="GO:0016829">
    <property type="term" value="F:lyase activity"/>
    <property type="evidence" value="ECO:0007669"/>
    <property type="project" value="UniProtKB-KW"/>
</dbReference>
<evidence type="ECO:0000256" key="1">
    <source>
        <dbReference type="ARBA" id="ARBA00001933"/>
    </source>
</evidence>
<dbReference type="PIRSF" id="PIRSF001434">
    <property type="entry name" value="CGS"/>
    <property type="match status" value="1"/>
</dbReference>
<gene>
    <name evidence="5" type="ORF">AAFH96_34340</name>
</gene>
<dbReference type="InterPro" id="IPR015422">
    <property type="entry name" value="PyrdxlP-dep_Trfase_small"/>
</dbReference>